<dbReference type="Proteomes" id="UP000266841">
    <property type="component" value="Unassembled WGS sequence"/>
</dbReference>
<keyword evidence="2" id="KW-1185">Reference proteome</keyword>
<name>K0TAI6_THAOC</name>
<dbReference type="AlphaFoldDB" id="K0TAI6"/>
<gene>
    <name evidence="1" type="ORF">THAOC_02568</name>
</gene>
<sequence length="69" mass="7070">MVSAAWRIRADPGSNPGLTLLAFTPSSSKPSYCTYPTKAVRADFVPLPLAGAATDGPGLVLPRGRGDVG</sequence>
<accession>K0TAI6</accession>
<evidence type="ECO:0000313" key="1">
    <source>
        <dbReference type="EMBL" id="EJK75703.1"/>
    </source>
</evidence>
<comment type="caution">
    <text evidence="1">The sequence shown here is derived from an EMBL/GenBank/DDBJ whole genome shotgun (WGS) entry which is preliminary data.</text>
</comment>
<proteinExistence type="predicted"/>
<protein>
    <submittedName>
        <fullName evidence="1">Uncharacterized protein</fullName>
    </submittedName>
</protein>
<reference evidence="1 2" key="1">
    <citation type="journal article" date="2012" name="Genome Biol.">
        <title>Genome and low-iron response of an oceanic diatom adapted to chronic iron limitation.</title>
        <authorList>
            <person name="Lommer M."/>
            <person name="Specht M."/>
            <person name="Roy A.S."/>
            <person name="Kraemer L."/>
            <person name="Andreson R."/>
            <person name="Gutowska M.A."/>
            <person name="Wolf J."/>
            <person name="Bergner S.V."/>
            <person name="Schilhabel M.B."/>
            <person name="Klostermeier U.C."/>
            <person name="Beiko R.G."/>
            <person name="Rosenstiel P."/>
            <person name="Hippler M."/>
            <person name="Laroche J."/>
        </authorList>
    </citation>
    <scope>NUCLEOTIDE SEQUENCE [LARGE SCALE GENOMIC DNA]</scope>
    <source>
        <strain evidence="1 2">CCMP1005</strain>
    </source>
</reference>
<evidence type="ECO:0000313" key="2">
    <source>
        <dbReference type="Proteomes" id="UP000266841"/>
    </source>
</evidence>
<organism evidence="1 2">
    <name type="scientific">Thalassiosira oceanica</name>
    <name type="common">Marine diatom</name>
    <dbReference type="NCBI Taxonomy" id="159749"/>
    <lineage>
        <taxon>Eukaryota</taxon>
        <taxon>Sar</taxon>
        <taxon>Stramenopiles</taxon>
        <taxon>Ochrophyta</taxon>
        <taxon>Bacillariophyta</taxon>
        <taxon>Coscinodiscophyceae</taxon>
        <taxon>Thalassiosirophycidae</taxon>
        <taxon>Thalassiosirales</taxon>
        <taxon>Thalassiosiraceae</taxon>
        <taxon>Thalassiosira</taxon>
    </lineage>
</organism>
<dbReference type="EMBL" id="AGNL01002772">
    <property type="protein sequence ID" value="EJK75703.1"/>
    <property type="molecule type" value="Genomic_DNA"/>
</dbReference>